<evidence type="ECO:0000259" key="6">
    <source>
        <dbReference type="Pfam" id="PF24961"/>
    </source>
</evidence>
<dbReference type="Pfam" id="PF24961">
    <property type="entry name" value="NfeD_membrane"/>
    <property type="match status" value="1"/>
</dbReference>
<dbReference type="KEGG" id="kuy:FY550_12585"/>
<dbReference type="Gene3D" id="2.40.50.140">
    <property type="entry name" value="Nucleic acid-binding proteins"/>
    <property type="match status" value="1"/>
</dbReference>
<evidence type="ECO:0000256" key="4">
    <source>
        <dbReference type="ARBA" id="ARBA00023136"/>
    </source>
</evidence>
<protein>
    <submittedName>
        <fullName evidence="7">Uncharacterized protein</fullName>
    </submittedName>
</protein>
<keyword evidence="4" id="KW-0472">Membrane</keyword>
<evidence type="ECO:0000256" key="3">
    <source>
        <dbReference type="ARBA" id="ARBA00022989"/>
    </source>
</evidence>
<dbReference type="AlphaFoldDB" id="A0A1S1NQ87"/>
<comment type="subcellular location">
    <subcellularLocation>
        <location evidence="1">Membrane</location>
        <topology evidence="1">Multi-pass membrane protein</topology>
    </subcellularLocation>
</comment>
<keyword evidence="8" id="KW-1185">Reference proteome</keyword>
<dbReference type="InterPro" id="IPR052165">
    <property type="entry name" value="Membrane_assoc_protease"/>
</dbReference>
<dbReference type="EMBL" id="CP043420">
    <property type="protein sequence ID" value="QEL11890.1"/>
    <property type="molecule type" value="Genomic_DNA"/>
</dbReference>
<evidence type="ECO:0000313" key="8">
    <source>
        <dbReference type="Proteomes" id="UP000322553"/>
    </source>
</evidence>
<keyword evidence="3" id="KW-1133">Transmembrane helix</keyword>
<name>A0A1S1NQ87_9GAMM</name>
<gene>
    <name evidence="7" type="ORF">FY550_12585</name>
</gene>
<dbReference type="Pfam" id="PF01957">
    <property type="entry name" value="NfeD"/>
    <property type="match status" value="1"/>
</dbReference>
<evidence type="ECO:0000256" key="2">
    <source>
        <dbReference type="ARBA" id="ARBA00022692"/>
    </source>
</evidence>
<sequence>MMKNQWFPGRYLMVRLITGMAGVFAALVTLPVMAAGAGMSERHPGLGTGLLLAGLALIVIEALTPTIGIIGTLGLVAFVAGAILLYDAGWLPGGDSLWGLALLLLAALIMASFLCWVVLRAIRLRRQQPRGGQEAVLHAHAEALTRFEADGHTGYRGHVRLHGERWQARSASPISEGDVVRVTALEGLTVTVVPLESGEVADS</sequence>
<evidence type="ECO:0000256" key="1">
    <source>
        <dbReference type="ARBA" id="ARBA00004141"/>
    </source>
</evidence>
<dbReference type="InterPro" id="IPR002810">
    <property type="entry name" value="NfeD-like_C"/>
</dbReference>
<dbReference type="PANTHER" id="PTHR33507:SF4">
    <property type="entry name" value="NODULATION COMPETITIVENESS PROTEIN NFED"/>
    <property type="match status" value="1"/>
</dbReference>
<dbReference type="STRING" id="657387.BH688_09085"/>
<dbReference type="InterPro" id="IPR012340">
    <property type="entry name" value="NA-bd_OB-fold"/>
</dbReference>
<keyword evidence="2" id="KW-0812">Transmembrane</keyword>
<dbReference type="OrthoDB" id="5289056at2"/>
<dbReference type="InterPro" id="IPR056739">
    <property type="entry name" value="NfeD_membrane"/>
</dbReference>
<proteinExistence type="predicted"/>
<evidence type="ECO:0000259" key="5">
    <source>
        <dbReference type="Pfam" id="PF01957"/>
    </source>
</evidence>
<accession>A0A1S1NQ87</accession>
<evidence type="ECO:0000313" key="7">
    <source>
        <dbReference type="EMBL" id="QEL11890.1"/>
    </source>
</evidence>
<organism evidence="7 8">
    <name type="scientific">Kushneria phosphatilytica</name>
    <dbReference type="NCBI Taxonomy" id="657387"/>
    <lineage>
        <taxon>Bacteria</taxon>
        <taxon>Pseudomonadati</taxon>
        <taxon>Pseudomonadota</taxon>
        <taxon>Gammaproteobacteria</taxon>
        <taxon>Oceanospirillales</taxon>
        <taxon>Halomonadaceae</taxon>
        <taxon>Kushneria</taxon>
    </lineage>
</organism>
<feature type="domain" description="NfeD integral membrane" evidence="6">
    <location>
        <begin position="20"/>
        <end position="119"/>
    </location>
</feature>
<dbReference type="Proteomes" id="UP000322553">
    <property type="component" value="Chromosome"/>
</dbReference>
<dbReference type="PANTHER" id="PTHR33507">
    <property type="entry name" value="INNER MEMBRANE PROTEIN YBBJ"/>
    <property type="match status" value="1"/>
</dbReference>
<reference evidence="7 8" key="1">
    <citation type="submission" date="2019-08" db="EMBL/GenBank/DDBJ databases">
        <title>Complete genome sequence of Kushneria sp. YCWA18, a halophilic phosphate-solubilizing bacterium isolated from Daqiao saltern in China.</title>
        <authorList>
            <person name="Du G.-X."/>
            <person name="Qu L.-Y."/>
        </authorList>
    </citation>
    <scope>NUCLEOTIDE SEQUENCE [LARGE SCALE GENOMIC DNA]</scope>
    <source>
        <strain evidence="7 8">YCWA18</strain>
    </source>
</reference>
<feature type="domain" description="NfeD-like C-terminal" evidence="5">
    <location>
        <begin position="155"/>
        <end position="194"/>
    </location>
</feature>
<dbReference type="SUPFAM" id="SSF141322">
    <property type="entry name" value="NfeD domain-like"/>
    <property type="match status" value="1"/>
</dbReference>
<dbReference type="GO" id="GO:0016020">
    <property type="term" value="C:membrane"/>
    <property type="evidence" value="ECO:0007669"/>
    <property type="project" value="UniProtKB-SubCell"/>
</dbReference>